<evidence type="ECO:0000256" key="3">
    <source>
        <dbReference type="ARBA" id="ARBA00023163"/>
    </source>
</evidence>
<dbReference type="InterPro" id="IPR000524">
    <property type="entry name" value="Tscrpt_reg_HTH_GntR"/>
</dbReference>
<dbReference type="Proteomes" id="UP000435649">
    <property type="component" value="Unassembled WGS sequence"/>
</dbReference>
<evidence type="ECO:0000256" key="1">
    <source>
        <dbReference type="ARBA" id="ARBA00023015"/>
    </source>
</evidence>
<evidence type="ECO:0000256" key="2">
    <source>
        <dbReference type="ARBA" id="ARBA00023125"/>
    </source>
</evidence>
<dbReference type="PROSITE" id="PS50949">
    <property type="entry name" value="HTH_GNTR"/>
    <property type="match status" value="1"/>
</dbReference>
<dbReference type="SUPFAM" id="SSF46785">
    <property type="entry name" value="Winged helix' DNA-binding domain"/>
    <property type="match status" value="1"/>
</dbReference>
<dbReference type="GO" id="GO:0003677">
    <property type="term" value="F:DNA binding"/>
    <property type="evidence" value="ECO:0007669"/>
    <property type="project" value="UniProtKB-KW"/>
</dbReference>
<evidence type="ECO:0000313" key="6">
    <source>
        <dbReference type="Proteomes" id="UP000435649"/>
    </source>
</evidence>
<dbReference type="Gene3D" id="1.10.10.10">
    <property type="entry name" value="Winged helix-like DNA-binding domain superfamily/Winged helix DNA-binding domain"/>
    <property type="match status" value="1"/>
</dbReference>
<dbReference type="InterPro" id="IPR036390">
    <property type="entry name" value="WH_DNA-bd_sf"/>
</dbReference>
<reference evidence="5 6" key="1">
    <citation type="submission" date="2019-08" db="EMBL/GenBank/DDBJ databases">
        <title>In-depth cultivation of the pig gut microbiome towards novel bacterial diversity and tailored functional studies.</title>
        <authorList>
            <person name="Wylensek D."/>
            <person name="Hitch T.C.A."/>
            <person name="Clavel T."/>
        </authorList>
    </citation>
    <scope>NUCLEOTIDE SEQUENCE [LARGE SCALE GENOMIC DNA]</scope>
    <source>
        <strain evidence="5 6">BBE-744-WT-12</strain>
    </source>
</reference>
<dbReference type="AlphaFoldDB" id="A0A844G137"/>
<protein>
    <submittedName>
        <fullName evidence="5">GntR family transcriptional regulator</fullName>
    </submittedName>
</protein>
<accession>A0A844G137</accession>
<name>A0A844G137_9BACT</name>
<keyword evidence="6" id="KW-1185">Reference proteome</keyword>
<keyword evidence="3" id="KW-0804">Transcription</keyword>
<feature type="domain" description="HTH gntR-type" evidence="4">
    <location>
        <begin position="8"/>
        <end position="76"/>
    </location>
</feature>
<dbReference type="SMART" id="SM00345">
    <property type="entry name" value="HTH_GNTR"/>
    <property type="match status" value="1"/>
</dbReference>
<dbReference type="InterPro" id="IPR036388">
    <property type="entry name" value="WH-like_DNA-bd_sf"/>
</dbReference>
<dbReference type="EMBL" id="VUNS01000007">
    <property type="protein sequence ID" value="MST97066.1"/>
    <property type="molecule type" value="Genomic_DNA"/>
</dbReference>
<dbReference type="InterPro" id="IPR028082">
    <property type="entry name" value="Peripla_BP_I"/>
</dbReference>
<proteinExistence type="predicted"/>
<dbReference type="Gene3D" id="3.40.50.2300">
    <property type="match status" value="2"/>
</dbReference>
<sequence length="362" mass="40227">MIFGQNLGRQTEKAKQGILRYIWDRKLKAGDKIPAQAELSRHLGLGCATLDRAVKSLVQDGVLESRRRVGVFVRNASPEGLPGRSIGVAGLLLDTPHMFNWSMAYALQSELQRNGCQCTMFPFRDGYRKHPEFSDFPGLEYAVGQGGLHGLISIADFFPDKLLSGLENAGLQLCFSGSPALADCGVFIDTVGFMLESLEKLRERGFRSPRVLVGPGPLRHFSLPRLAQFLGHWPECRVPLDDLYLEGYGLEHGRTAARNVLALPPAERPDCMVLCDDIIAQGFFSELVRRQGSRIGYMPPGFCLRNRNAPIDFPCRDVVNYEVDCRRIAELTVRMLLTRLRTGSGEPAVQWLLPAPEKTAAE</sequence>
<dbReference type="CDD" id="cd07377">
    <property type="entry name" value="WHTH_GntR"/>
    <property type="match status" value="1"/>
</dbReference>
<dbReference type="Pfam" id="PF00392">
    <property type="entry name" value="GntR"/>
    <property type="match status" value="1"/>
</dbReference>
<keyword evidence="1" id="KW-0805">Transcription regulation</keyword>
<dbReference type="RefSeq" id="WP_154417875.1">
    <property type="nucleotide sequence ID" value="NZ_VUNS01000007.1"/>
</dbReference>
<dbReference type="GO" id="GO:0003700">
    <property type="term" value="F:DNA-binding transcription factor activity"/>
    <property type="evidence" value="ECO:0007669"/>
    <property type="project" value="InterPro"/>
</dbReference>
<organism evidence="5 6">
    <name type="scientific">Victivallis lenta</name>
    <dbReference type="NCBI Taxonomy" id="2606640"/>
    <lineage>
        <taxon>Bacteria</taxon>
        <taxon>Pseudomonadati</taxon>
        <taxon>Lentisphaerota</taxon>
        <taxon>Lentisphaeria</taxon>
        <taxon>Victivallales</taxon>
        <taxon>Victivallaceae</taxon>
        <taxon>Victivallis</taxon>
    </lineage>
</organism>
<dbReference type="SUPFAM" id="SSF53822">
    <property type="entry name" value="Periplasmic binding protein-like I"/>
    <property type="match status" value="1"/>
</dbReference>
<gene>
    <name evidence="5" type="ORF">FYJ85_08420</name>
</gene>
<evidence type="ECO:0000313" key="5">
    <source>
        <dbReference type="EMBL" id="MST97066.1"/>
    </source>
</evidence>
<evidence type="ECO:0000259" key="4">
    <source>
        <dbReference type="PROSITE" id="PS50949"/>
    </source>
</evidence>
<comment type="caution">
    <text evidence="5">The sequence shown here is derived from an EMBL/GenBank/DDBJ whole genome shotgun (WGS) entry which is preliminary data.</text>
</comment>
<keyword evidence="2" id="KW-0238">DNA-binding</keyword>